<dbReference type="Pfam" id="PF01019">
    <property type="entry name" value="G_glu_transpept"/>
    <property type="match status" value="1"/>
</dbReference>
<evidence type="ECO:0000256" key="5">
    <source>
        <dbReference type="ARBA" id="ARBA00047417"/>
    </source>
</evidence>
<feature type="signal peptide" evidence="9">
    <location>
        <begin position="1"/>
        <end position="18"/>
    </location>
</feature>
<keyword evidence="8" id="KW-0378">Hydrolase</keyword>
<dbReference type="NCBIfam" id="TIGR00066">
    <property type="entry name" value="g_glut_trans"/>
    <property type="match status" value="1"/>
</dbReference>
<proteinExistence type="inferred from homology"/>
<evidence type="ECO:0000313" key="10">
    <source>
        <dbReference type="EMBL" id="BAO37853.1"/>
    </source>
</evidence>
<dbReference type="InterPro" id="IPR000101">
    <property type="entry name" value="GGT_peptidase"/>
</dbReference>
<dbReference type="GO" id="GO:0000324">
    <property type="term" value="C:fungal-type vacuole"/>
    <property type="evidence" value="ECO:0007669"/>
    <property type="project" value="TreeGrafter"/>
</dbReference>
<evidence type="ECO:0000256" key="9">
    <source>
        <dbReference type="SAM" id="SignalP"/>
    </source>
</evidence>
<evidence type="ECO:0000256" key="4">
    <source>
        <dbReference type="ARBA" id="ARBA00009381"/>
    </source>
</evidence>
<comment type="catalytic activity">
    <reaction evidence="1 8">
        <text>an S-substituted glutathione + H2O = an S-substituted L-cysteinylglycine + L-glutamate</text>
        <dbReference type="Rhea" id="RHEA:59468"/>
        <dbReference type="ChEBI" id="CHEBI:15377"/>
        <dbReference type="ChEBI" id="CHEBI:29985"/>
        <dbReference type="ChEBI" id="CHEBI:90779"/>
        <dbReference type="ChEBI" id="CHEBI:143103"/>
        <dbReference type="EC" id="3.4.19.13"/>
    </reaction>
</comment>
<dbReference type="GO" id="GO:0005886">
    <property type="term" value="C:plasma membrane"/>
    <property type="evidence" value="ECO:0007669"/>
    <property type="project" value="TreeGrafter"/>
</dbReference>
<comment type="catalytic activity">
    <reaction evidence="5 8">
        <text>an N-terminal (5-L-glutamyl)-[peptide] + an alpha-amino acid = 5-L-glutamyl amino acid + an N-terminal L-alpha-aminoacyl-[peptide]</text>
        <dbReference type="Rhea" id="RHEA:23904"/>
        <dbReference type="Rhea" id="RHEA-COMP:9780"/>
        <dbReference type="Rhea" id="RHEA-COMP:9795"/>
        <dbReference type="ChEBI" id="CHEBI:77644"/>
        <dbReference type="ChEBI" id="CHEBI:78597"/>
        <dbReference type="ChEBI" id="CHEBI:78599"/>
        <dbReference type="ChEBI" id="CHEBI:78608"/>
        <dbReference type="EC" id="2.3.2.2"/>
    </reaction>
</comment>
<dbReference type="InterPro" id="IPR043138">
    <property type="entry name" value="GGT_lsub"/>
</dbReference>
<dbReference type="GO" id="GO:0103068">
    <property type="term" value="F:leukotriene C4 gamma-glutamyl transferase activity"/>
    <property type="evidence" value="ECO:0007669"/>
    <property type="project" value="UniProtKB-EC"/>
</dbReference>
<comment type="function">
    <text evidence="8">Cleaves the gamma-glutamyl peptide bond of glutathione and glutathione conjugates.</text>
</comment>
<feature type="active site" description="Nucleophile" evidence="6">
    <location>
        <position position="414"/>
    </location>
</feature>
<feature type="binding site" evidence="7">
    <location>
        <begin position="484"/>
        <end position="485"/>
    </location>
    <ligand>
        <name>L-glutamate</name>
        <dbReference type="ChEBI" id="CHEBI:29985"/>
    </ligand>
</feature>
<keyword evidence="8 10" id="KW-0808">Transferase</keyword>
<protein>
    <recommendedName>
        <fullName evidence="8">Glutathione hydrolase</fullName>
        <ecNumber evidence="8">2.3.2.2</ecNumber>
        <ecNumber evidence="8">3.4.19.13</ecNumber>
    </recommendedName>
    <alternativeName>
        <fullName evidence="8">Gamma-glutamyltransferase</fullName>
    </alternativeName>
    <alternativeName>
        <fullName evidence="8">Gamma-glutamyltranspeptidase</fullName>
    </alternativeName>
</protein>
<accession>W0T4A4</accession>
<dbReference type="Gene3D" id="3.60.20.40">
    <property type="match status" value="1"/>
</dbReference>
<dbReference type="EMBL" id="AP012213">
    <property type="protein sequence ID" value="BAO37853.1"/>
    <property type="molecule type" value="Genomic_DNA"/>
</dbReference>
<dbReference type="PANTHER" id="PTHR11686">
    <property type="entry name" value="GAMMA GLUTAMYL TRANSPEPTIDASE"/>
    <property type="match status" value="1"/>
</dbReference>
<keyword evidence="9" id="KW-0732">Signal</keyword>
<keyword evidence="8" id="KW-0012">Acyltransferase</keyword>
<evidence type="ECO:0000256" key="1">
    <source>
        <dbReference type="ARBA" id="ARBA00001049"/>
    </source>
</evidence>
<dbReference type="Gene3D" id="1.10.246.130">
    <property type="match status" value="1"/>
</dbReference>
<feature type="binding site" evidence="7">
    <location>
        <position position="456"/>
    </location>
    <ligand>
        <name>L-glutamate</name>
        <dbReference type="ChEBI" id="CHEBI:29985"/>
    </ligand>
</feature>
<comment type="similarity">
    <text evidence="4">Belongs to the gamma-glutamyltransferase family.</text>
</comment>
<dbReference type="FunFam" id="3.60.20.40:FF:000001">
    <property type="entry name" value="Gamma-glutamyltranspeptidase 1"/>
    <property type="match status" value="1"/>
</dbReference>
<name>W0T4A4_KLUMD</name>
<dbReference type="SUPFAM" id="SSF56235">
    <property type="entry name" value="N-terminal nucleophile aminohydrolases (Ntn hydrolases)"/>
    <property type="match status" value="1"/>
</dbReference>
<dbReference type="KEGG" id="kmx:KLMA_10231"/>
<reference evidence="10 11" key="1">
    <citation type="journal article" date="2015" name="Biotechnol. Biofuels">
        <title>Genetic basis of the highly efficient yeast Kluyveromyces marxianus: complete genome sequence and transcriptome analyses.</title>
        <authorList>
            <person name="Lertwattanasakul N."/>
            <person name="Kosaka T."/>
            <person name="Hosoyama A."/>
            <person name="Suzuki Y."/>
            <person name="Rodrussamee N."/>
            <person name="Matsutani M."/>
            <person name="Murata M."/>
            <person name="Fujimoto N."/>
            <person name="Suprayogi"/>
            <person name="Tsuchikane K."/>
            <person name="Limtong S."/>
            <person name="Fujita N."/>
            <person name="Yamada M."/>
        </authorList>
    </citation>
    <scope>NUCLEOTIDE SEQUENCE [LARGE SCALE GENOMIC DNA]</scope>
    <source>
        <strain evidence="11">DMKU3-1042 / BCC 29191 / NBRC 104275</strain>
    </source>
</reference>
<dbReference type="MEROPS" id="T03.012"/>
<dbReference type="PANTHER" id="PTHR11686:SF9">
    <property type="entry name" value="RE13973P"/>
    <property type="match status" value="1"/>
</dbReference>
<evidence type="ECO:0000256" key="7">
    <source>
        <dbReference type="PIRSR" id="PIRSR600101-2"/>
    </source>
</evidence>
<evidence type="ECO:0000256" key="6">
    <source>
        <dbReference type="PIRSR" id="PIRSR600101-1"/>
    </source>
</evidence>
<dbReference type="GO" id="GO:0006751">
    <property type="term" value="P:glutathione catabolic process"/>
    <property type="evidence" value="ECO:0007669"/>
    <property type="project" value="UniProtKB-UniRule"/>
</dbReference>
<dbReference type="VEuPathDB" id="FungiDB:KLMA_10231"/>
<dbReference type="PRINTS" id="PR01210">
    <property type="entry name" value="GGTRANSPTASE"/>
</dbReference>
<comment type="catalytic activity">
    <reaction evidence="2 8">
        <text>glutathione + H2O = L-cysteinylglycine + L-glutamate</text>
        <dbReference type="Rhea" id="RHEA:28807"/>
        <dbReference type="ChEBI" id="CHEBI:15377"/>
        <dbReference type="ChEBI" id="CHEBI:29985"/>
        <dbReference type="ChEBI" id="CHEBI:57925"/>
        <dbReference type="ChEBI" id="CHEBI:61694"/>
        <dbReference type="EC" id="3.4.19.13"/>
    </reaction>
</comment>
<feature type="binding site" evidence="7">
    <location>
        <position position="120"/>
    </location>
    <ligand>
        <name>L-glutamate</name>
        <dbReference type="ChEBI" id="CHEBI:29985"/>
    </ligand>
</feature>
<dbReference type="OrthoDB" id="1081007at2759"/>
<organism evidence="10 11">
    <name type="scientific">Kluyveromyces marxianus (strain DMKU3-1042 / BCC 29191 / NBRC 104275)</name>
    <name type="common">Yeast</name>
    <name type="synonym">Candida kefyr</name>
    <dbReference type="NCBI Taxonomy" id="1003335"/>
    <lineage>
        <taxon>Eukaryota</taxon>
        <taxon>Fungi</taxon>
        <taxon>Dikarya</taxon>
        <taxon>Ascomycota</taxon>
        <taxon>Saccharomycotina</taxon>
        <taxon>Saccharomycetes</taxon>
        <taxon>Saccharomycetales</taxon>
        <taxon>Saccharomycetaceae</taxon>
        <taxon>Kluyveromyces</taxon>
    </lineage>
</organism>
<dbReference type="EC" id="3.4.19.13" evidence="8"/>
<dbReference type="Proteomes" id="UP000065495">
    <property type="component" value="Chromosome 1"/>
</dbReference>
<dbReference type="InterPro" id="IPR043137">
    <property type="entry name" value="GGT_ssub_C"/>
</dbReference>
<dbReference type="EC" id="2.3.2.2" evidence="8"/>
<feature type="chain" id="PRO_5004795714" description="Glutathione hydrolase" evidence="9">
    <location>
        <begin position="19"/>
        <end position="604"/>
    </location>
</feature>
<comment type="pathway">
    <text evidence="3 8">Sulfur metabolism; glutathione metabolism.</text>
</comment>
<dbReference type="InterPro" id="IPR029055">
    <property type="entry name" value="Ntn_hydrolases_N"/>
</dbReference>
<evidence type="ECO:0000313" key="11">
    <source>
        <dbReference type="Proteomes" id="UP000065495"/>
    </source>
</evidence>
<evidence type="ECO:0000256" key="8">
    <source>
        <dbReference type="RuleBase" id="RU368068"/>
    </source>
</evidence>
<evidence type="ECO:0000256" key="3">
    <source>
        <dbReference type="ARBA" id="ARBA00005115"/>
    </source>
</evidence>
<dbReference type="GO" id="GO:0036374">
    <property type="term" value="F:glutathione hydrolase activity"/>
    <property type="evidence" value="ECO:0007669"/>
    <property type="project" value="UniProtKB-UniRule"/>
</dbReference>
<dbReference type="AlphaFoldDB" id="W0T4A4"/>
<feature type="binding site" evidence="7">
    <location>
        <position position="507"/>
    </location>
    <ligand>
        <name>L-glutamate</name>
        <dbReference type="ChEBI" id="CHEBI:29985"/>
    </ligand>
</feature>
<dbReference type="UniPathway" id="UPA00204"/>
<sequence>MLFSTPYLWLLLLGSVDALSPHILAKQPDISIDIDRSPSLTPDQGLLKIGGKYAVASDLEICNNLTMNKIFLKYPGSNAVDAAVTVALCIGMVNFFNSGIGGGGFSVISTKQEKVTYDFREMAPQLSNKTMFNDKEDYASIIGGLAIAVPGELAGLYKMWEEHGSGKITWAEVLQPVIELGYEGWEIGEVLGASLGAYQHFLTMNYEDWKFVFNHDGTIKKEGDWIRRPTLSKTLEVLAKNGSAAPFYDPKSYLVKSMVSKIQQHGGIITAEDFTQYSVRREKPLTTLIRHGWENMPDNDLTVLTSSGSSSGAALIAALKILDGFSSVTGGDYLTEQTYQLVEAMKWLASARSRLGDYVHKDSLPSRIESILNDTWIKNAVNKIKENSQEGEFRTLPHWKDYNPVYELNEPHGTAHFSVVDDQHNAVSLTTTVNLLFGSLVHDPVTGVIFNNEMDDFSIPGRSNSFGLAPSAYNFIEPGKRPLSSMVPTIILNELGLPDMVVGASGGSRISPSVLQVITRRYWYQMPLLEAIAYPRVHHQLLPDVLEVESIPMLGKSLIKQLEEMGHFPKELPSRSVVNGICRVNAEWHAVSDYWRKRGIAAAI</sequence>
<dbReference type="RefSeq" id="XP_022673761.1">
    <property type="nucleotide sequence ID" value="XM_022819152.1"/>
</dbReference>
<feature type="binding site" evidence="7">
    <location>
        <begin position="432"/>
        <end position="434"/>
    </location>
    <ligand>
        <name>L-glutamate</name>
        <dbReference type="ChEBI" id="CHEBI:29985"/>
    </ligand>
</feature>
<evidence type="ECO:0000256" key="2">
    <source>
        <dbReference type="ARBA" id="ARBA00001089"/>
    </source>
</evidence>
<gene>
    <name evidence="10" type="primary">ECM38</name>
    <name evidence="10" type="ORF">KLMA_10231</name>
</gene>
<dbReference type="GeneID" id="34713906"/>